<evidence type="ECO:0000259" key="6">
    <source>
        <dbReference type="Pfam" id="PF26133"/>
    </source>
</evidence>
<feature type="compositionally biased region" description="Polar residues" evidence="4">
    <location>
        <begin position="1"/>
        <end position="12"/>
    </location>
</feature>
<gene>
    <name evidence="7" type="ORF">DCAR_0205292</name>
</gene>
<keyword evidence="3" id="KW-0378">Hydrolase</keyword>
<feature type="domain" description="DUF8039" evidence="6">
    <location>
        <begin position="248"/>
        <end position="327"/>
    </location>
</feature>
<dbReference type="Proteomes" id="UP000077755">
    <property type="component" value="Chromosome 2"/>
</dbReference>
<dbReference type="Pfam" id="PF26133">
    <property type="entry name" value="DUF8039"/>
    <property type="match status" value="1"/>
</dbReference>
<evidence type="ECO:0000313" key="7">
    <source>
        <dbReference type="EMBL" id="WOG86094.1"/>
    </source>
</evidence>
<feature type="compositionally biased region" description="Basic and acidic residues" evidence="4">
    <location>
        <begin position="685"/>
        <end position="714"/>
    </location>
</feature>
<evidence type="ECO:0008006" key="9">
    <source>
        <dbReference type="Google" id="ProtNLM"/>
    </source>
</evidence>
<dbReference type="PANTHER" id="PTHR33018">
    <property type="entry name" value="OS10G0338966 PROTEIN-RELATED"/>
    <property type="match status" value="1"/>
</dbReference>
<dbReference type="InterPro" id="IPR003653">
    <property type="entry name" value="Peptidase_C48_C"/>
</dbReference>
<dbReference type="SUPFAM" id="SSF54001">
    <property type="entry name" value="Cysteine proteinases"/>
    <property type="match status" value="1"/>
</dbReference>
<evidence type="ECO:0000256" key="2">
    <source>
        <dbReference type="ARBA" id="ARBA00022670"/>
    </source>
</evidence>
<feature type="region of interest" description="Disordered" evidence="4">
    <location>
        <begin position="1"/>
        <end position="28"/>
    </location>
</feature>
<evidence type="ECO:0000256" key="3">
    <source>
        <dbReference type="ARBA" id="ARBA00022801"/>
    </source>
</evidence>
<dbReference type="InterPro" id="IPR038765">
    <property type="entry name" value="Papain-like_cys_pep_sf"/>
</dbReference>
<feature type="compositionally biased region" description="Basic and acidic residues" evidence="4">
    <location>
        <begin position="13"/>
        <end position="22"/>
    </location>
</feature>
<dbReference type="EMBL" id="CP093344">
    <property type="protein sequence ID" value="WOG86094.1"/>
    <property type="molecule type" value="Genomic_DNA"/>
</dbReference>
<dbReference type="GO" id="GO:0008234">
    <property type="term" value="F:cysteine-type peptidase activity"/>
    <property type="evidence" value="ECO:0007669"/>
    <property type="project" value="InterPro"/>
</dbReference>
<reference evidence="7" key="2">
    <citation type="submission" date="2022-03" db="EMBL/GenBank/DDBJ databases">
        <title>Draft title - Genomic analysis of global carrot germplasm unveils the trajectory of domestication and the origin of high carotenoid orange carrot.</title>
        <authorList>
            <person name="Iorizzo M."/>
            <person name="Ellison S."/>
            <person name="Senalik D."/>
            <person name="Macko-Podgorni A."/>
            <person name="Grzebelus D."/>
            <person name="Bostan H."/>
            <person name="Rolling W."/>
            <person name="Curaba J."/>
            <person name="Simon P."/>
        </authorList>
    </citation>
    <scope>NUCLEOTIDE SEQUENCE</scope>
    <source>
        <tissue evidence="7">Leaf</tissue>
    </source>
</reference>
<dbReference type="AlphaFoldDB" id="A0AAF0WBM6"/>
<dbReference type="Pfam" id="PF02902">
    <property type="entry name" value="Peptidase_C48"/>
    <property type="match status" value="1"/>
</dbReference>
<feature type="region of interest" description="Disordered" evidence="4">
    <location>
        <begin position="345"/>
        <end position="366"/>
    </location>
</feature>
<feature type="region of interest" description="Disordered" evidence="4">
    <location>
        <begin position="685"/>
        <end position="765"/>
    </location>
</feature>
<feature type="compositionally biased region" description="Basic and acidic residues" evidence="4">
    <location>
        <begin position="730"/>
        <end position="741"/>
    </location>
</feature>
<keyword evidence="2" id="KW-0645">Protease</keyword>
<organism evidence="7 8">
    <name type="scientific">Daucus carota subsp. sativus</name>
    <name type="common">Carrot</name>
    <dbReference type="NCBI Taxonomy" id="79200"/>
    <lineage>
        <taxon>Eukaryota</taxon>
        <taxon>Viridiplantae</taxon>
        <taxon>Streptophyta</taxon>
        <taxon>Embryophyta</taxon>
        <taxon>Tracheophyta</taxon>
        <taxon>Spermatophyta</taxon>
        <taxon>Magnoliopsida</taxon>
        <taxon>eudicotyledons</taxon>
        <taxon>Gunneridae</taxon>
        <taxon>Pentapetalae</taxon>
        <taxon>asterids</taxon>
        <taxon>campanulids</taxon>
        <taxon>Apiales</taxon>
        <taxon>Apiaceae</taxon>
        <taxon>Apioideae</taxon>
        <taxon>Scandiceae</taxon>
        <taxon>Daucinae</taxon>
        <taxon>Daucus</taxon>
        <taxon>Daucus sect. Daucus</taxon>
    </lineage>
</organism>
<feature type="domain" description="Ubiquitin-like protease family profile" evidence="5">
    <location>
        <begin position="492"/>
        <end position="600"/>
    </location>
</feature>
<feature type="compositionally biased region" description="Acidic residues" evidence="4">
    <location>
        <begin position="754"/>
        <end position="765"/>
    </location>
</feature>
<comment type="similarity">
    <text evidence="1">Belongs to the peptidase C48 family.</text>
</comment>
<accession>A0AAF0WBM6</accession>
<dbReference type="PANTHER" id="PTHR33018:SF31">
    <property type="entry name" value="TRANSPOSASE, PTTA_EN_SPM, PLANT"/>
    <property type="match status" value="1"/>
</dbReference>
<evidence type="ECO:0000313" key="8">
    <source>
        <dbReference type="Proteomes" id="UP000077755"/>
    </source>
</evidence>
<dbReference type="InterPro" id="IPR058352">
    <property type="entry name" value="DUF8039"/>
</dbReference>
<keyword evidence="8" id="KW-1185">Reference proteome</keyword>
<protein>
    <recommendedName>
        <fullName evidence="9">Ubiquitin-like protease family profile domain-containing protein</fullName>
    </recommendedName>
</protein>
<sequence length="850" mass="96977">MTSESHGTSGTDGSKDPGDTEKRRGKRGIVNMLKETFHGVEDEHKDKIIRRAGDLHRQFRTRLRSMAKDKNGNYHAVPPPLYAQFSSVTPYWKQFVENSSKEEFMMRGYARRDADGEVSDPATLQVLEDVVAISQCLPEHELTNIGTDDLLARAIPLEYAGRVRGLGWGVTKTSLKTTSTASELSKLKNDVSYLMNEINEMKRKGCNPVAQRGGSSHMDNFDMDNEVAGQHDDGDLVLGEYLPQRKNVCYLYVDPGGKYVGRGILHNDPNDRILHGIPLEEGYVRIQFEVAEKSEYNTQLPRPCDEANLVGEAPGYFLAWPRKLISMKPQKTPGIMNKEKAKHAMGQKKLEDKENRKHAVKENEKTSESIGYVSSRQLGYPLIDDIGHDGVLEFVRLAIRFDHVTDIQVDMGPYWNGDPWIEHRNKDNVMEVLDAQFLSTSTLTFYIRYLCEVFLSKNPDMTAKFSFVSPHIVSHSIDNSNSSLAKCLLQHVDKDHLLFVPYNVSKHWILVAINPITESIYFMDPAPVTNQIHFKNVKALVETAMSMFRSHSGKRYSAMMFNSFRWSKVQCPKQTMKDSTYSGHFVGSFIEDLLCAGATKIDANSEERKTPSDTHAREESETTLSIRELVTLEKKADEQPSSSYRDELNKEIHELSVQMRSNHELYMAKFDAIDSTLAQVLTHLQDPKSNDQDSKEDPSTKGENRDKGDRDDRGNSSNQSNKGNTFGSAPDKESERSKGKEPLYQSDNVFNSDSYDDYPNDMDDDDIFDAIYRQVEEEGKFDEIYLFPDEEPVDLEHEENVRKFKAENEARKRKLRDYQKLLEDKLITEEQIKIQKQKIYDAACKQKNLD</sequence>
<name>A0AAF0WBM6_DAUCS</name>
<feature type="compositionally biased region" description="Polar residues" evidence="4">
    <location>
        <begin position="716"/>
        <end position="727"/>
    </location>
</feature>
<evidence type="ECO:0000256" key="1">
    <source>
        <dbReference type="ARBA" id="ARBA00005234"/>
    </source>
</evidence>
<evidence type="ECO:0000259" key="5">
    <source>
        <dbReference type="Pfam" id="PF02902"/>
    </source>
</evidence>
<reference evidence="7" key="1">
    <citation type="journal article" date="2016" name="Nat. Genet.">
        <title>A high-quality carrot genome assembly provides new insights into carotenoid accumulation and asterid genome evolution.</title>
        <authorList>
            <person name="Iorizzo M."/>
            <person name="Ellison S."/>
            <person name="Senalik D."/>
            <person name="Zeng P."/>
            <person name="Satapoomin P."/>
            <person name="Huang J."/>
            <person name="Bowman M."/>
            <person name="Iovene M."/>
            <person name="Sanseverino W."/>
            <person name="Cavagnaro P."/>
            <person name="Yildiz M."/>
            <person name="Macko-Podgorni A."/>
            <person name="Moranska E."/>
            <person name="Grzebelus E."/>
            <person name="Grzebelus D."/>
            <person name="Ashrafi H."/>
            <person name="Zheng Z."/>
            <person name="Cheng S."/>
            <person name="Spooner D."/>
            <person name="Van Deynze A."/>
            <person name="Simon P."/>
        </authorList>
    </citation>
    <scope>NUCLEOTIDE SEQUENCE</scope>
    <source>
        <tissue evidence="7">Leaf</tissue>
    </source>
</reference>
<dbReference type="GO" id="GO:0006508">
    <property type="term" value="P:proteolysis"/>
    <property type="evidence" value="ECO:0007669"/>
    <property type="project" value="UniProtKB-KW"/>
</dbReference>
<proteinExistence type="inferred from homology"/>
<feature type="compositionally biased region" description="Basic and acidic residues" evidence="4">
    <location>
        <begin position="348"/>
        <end position="366"/>
    </location>
</feature>
<dbReference type="Gene3D" id="3.40.395.10">
    <property type="entry name" value="Adenoviral Proteinase, Chain A"/>
    <property type="match status" value="1"/>
</dbReference>
<evidence type="ECO:0000256" key="4">
    <source>
        <dbReference type="SAM" id="MobiDB-lite"/>
    </source>
</evidence>